<dbReference type="PANTHER" id="PTHR31668:SF4">
    <property type="entry name" value="TRANSCRIPTIONAL ACTIVATOR PROTEIN DAL81"/>
    <property type="match status" value="1"/>
</dbReference>
<proteinExistence type="predicted"/>
<dbReference type="CDD" id="cd00067">
    <property type="entry name" value="GAL4"/>
    <property type="match status" value="1"/>
</dbReference>
<dbReference type="GO" id="GO:0006351">
    <property type="term" value="P:DNA-templated transcription"/>
    <property type="evidence" value="ECO:0007669"/>
    <property type="project" value="InterPro"/>
</dbReference>
<evidence type="ECO:0008006" key="8">
    <source>
        <dbReference type="Google" id="ProtNLM"/>
    </source>
</evidence>
<evidence type="ECO:0000256" key="1">
    <source>
        <dbReference type="ARBA" id="ARBA00022723"/>
    </source>
</evidence>
<evidence type="ECO:0000313" key="7">
    <source>
        <dbReference type="Proteomes" id="UP000006757"/>
    </source>
</evidence>
<dbReference type="GO" id="GO:0008270">
    <property type="term" value="F:zinc ion binding"/>
    <property type="evidence" value="ECO:0007669"/>
    <property type="project" value="InterPro"/>
</dbReference>
<comment type="caution">
    <text evidence="6">The sequence shown here is derived from an EMBL/GenBank/DDBJ whole genome shotgun (WGS) entry which is preliminary data.</text>
</comment>
<accession>K1VWX6</accession>
<dbReference type="HOGENOM" id="CLU_012597_0_0_1"/>
<gene>
    <name evidence="6" type="ORF">A1Q2_04364</name>
</gene>
<dbReference type="SUPFAM" id="SSF57701">
    <property type="entry name" value="Zn2/Cys6 DNA-binding domain"/>
    <property type="match status" value="1"/>
</dbReference>
<keyword evidence="1" id="KW-0479">Metal-binding</keyword>
<dbReference type="STRING" id="1220162.K1VWX6"/>
<dbReference type="Pfam" id="PF00172">
    <property type="entry name" value="Zn_clus"/>
    <property type="match status" value="1"/>
</dbReference>
<evidence type="ECO:0000313" key="6">
    <source>
        <dbReference type="EMBL" id="EKD01338.1"/>
    </source>
</evidence>
<keyword evidence="2" id="KW-0539">Nucleus</keyword>
<dbReference type="Pfam" id="PF04082">
    <property type="entry name" value="Fungal_trans"/>
    <property type="match status" value="1"/>
</dbReference>
<dbReference type="eggNOG" id="ENOG502QV4C">
    <property type="taxonomic scope" value="Eukaryota"/>
</dbReference>
<organism evidence="6 7">
    <name type="scientific">Trichosporon asahii var. asahii (strain CBS 8904)</name>
    <name type="common">Yeast</name>
    <dbReference type="NCBI Taxonomy" id="1220162"/>
    <lineage>
        <taxon>Eukaryota</taxon>
        <taxon>Fungi</taxon>
        <taxon>Dikarya</taxon>
        <taxon>Basidiomycota</taxon>
        <taxon>Agaricomycotina</taxon>
        <taxon>Tremellomycetes</taxon>
        <taxon>Trichosporonales</taxon>
        <taxon>Trichosporonaceae</taxon>
        <taxon>Trichosporon</taxon>
    </lineage>
</organism>
<feature type="compositionally biased region" description="Polar residues" evidence="3">
    <location>
        <begin position="97"/>
        <end position="107"/>
    </location>
</feature>
<feature type="domain" description="Zn(2)-C6 fungal-type" evidence="4">
    <location>
        <begin position="18"/>
        <end position="49"/>
    </location>
</feature>
<feature type="region of interest" description="Disordered" evidence="3">
    <location>
        <begin position="51"/>
        <end position="107"/>
    </location>
</feature>
<dbReference type="GO" id="GO:0001080">
    <property type="term" value="P:nitrogen catabolite activation of transcription from RNA polymerase II promoter"/>
    <property type="evidence" value="ECO:0007669"/>
    <property type="project" value="TreeGrafter"/>
</dbReference>
<sequence>MEPVPPGLYSGTTRKQNVACDACRNKKIRCKRQTTSQRCVSKDLECTSNYIEQLQNKPRRPRRFKSNEEHPKERRPSDHELRSPGPAIRRASAPKAPQSSQGSSSTGRIGMEDALAMIAWVTPPRNSATAKDPSAGQVDLLRYMFCPAPVTHHEWRYSDVSSLEQARAGTCDLWDEEGGALWDDAPSAAHLSLWGGGEAEMAIELIDTFFAVVYSRLPILDAQSFMNRFTSPNTDPNGPLNPALLASVLAFGAKFADHPTFTADRDECAARDADDADGSRSRRGYSRSRCRMAQLLAVRAREVAEVHKAYRIPTLANVQALILLENLFGHRVRKLTVGIQLRQLTAEYRATYLSAAARLMDELEDLPILHVDSQQDEKIRTQLTIHLLAGFETAFYRLRPETFQGVGDVAPLLSVVAGGEEDVGALLFPLLTCQIWLAAARMAIAVYRRLSSALAQPQVHANGVPLSVLRDMVHDHSSWRDLYLSKLGLPVPWPEDWDFNMTVRAASTDILYHALWLVAERAVRDFGIQEREDNSVTGMVGFEVTQMRERLKQEALHSAMRISMVAVLSTEQGHLRLDP</sequence>
<dbReference type="InterPro" id="IPR001138">
    <property type="entry name" value="Zn2Cys6_DnaBD"/>
</dbReference>
<reference evidence="6 7" key="1">
    <citation type="journal article" date="2012" name="Eukaryot. Cell">
        <title>Genome sequence of the Trichosporon asahii environmental strain CBS 8904.</title>
        <authorList>
            <person name="Yang R.Y."/>
            <person name="Li H.T."/>
            <person name="Zhu H."/>
            <person name="Zhou G.P."/>
            <person name="Wang M."/>
            <person name="Wang L."/>
        </authorList>
    </citation>
    <scope>NUCLEOTIDE SEQUENCE [LARGE SCALE GENOMIC DNA]</scope>
    <source>
        <strain evidence="6 7">CBS 8904</strain>
    </source>
</reference>
<dbReference type="CDD" id="cd12148">
    <property type="entry name" value="fungal_TF_MHR"/>
    <property type="match status" value="1"/>
</dbReference>
<evidence type="ECO:0000259" key="4">
    <source>
        <dbReference type="Pfam" id="PF00172"/>
    </source>
</evidence>
<dbReference type="GO" id="GO:0005634">
    <property type="term" value="C:nucleus"/>
    <property type="evidence" value="ECO:0007669"/>
    <property type="project" value="TreeGrafter"/>
</dbReference>
<feature type="compositionally biased region" description="Basic and acidic residues" evidence="3">
    <location>
        <begin position="65"/>
        <end position="82"/>
    </location>
</feature>
<evidence type="ECO:0000256" key="3">
    <source>
        <dbReference type="SAM" id="MobiDB-lite"/>
    </source>
</evidence>
<dbReference type="AlphaFoldDB" id="K1VWX6"/>
<dbReference type="GO" id="GO:0000981">
    <property type="term" value="F:DNA-binding transcription factor activity, RNA polymerase II-specific"/>
    <property type="evidence" value="ECO:0007669"/>
    <property type="project" value="InterPro"/>
</dbReference>
<dbReference type="PANTHER" id="PTHR31668">
    <property type="entry name" value="GLUCOSE TRANSPORT TRANSCRIPTION REGULATOR RGT1-RELATED-RELATED"/>
    <property type="match status" value="1"/>
</dbReference>
<dbReference type="Gene3D" id="4.10.240.10">
    <property type="entry name" value="Zn(2)-C6 fungal-type DNA-binding domain"/>
    <property type="match status" value="1"/>
</dbReference>
<keyword evidence="7" id="KW-1185">Reference proteome</keyword>
<name>K1VWX6_TRIAC</name>
<dbReference type="Proteomes" id="UP000006757">
    <property type="component" value="Unassembled WGS sequence"/>
</dbReference>
<dbReference type="EMBL" id="AMBO01000320">
    <property type="protein sequence ID" value="EKD01338.1"/>
    <property type="molecule type" value="Genomic_DNA"/>
</dbReference>
<evidence type="ECO:0000256" key="2">
    <source>
        <dbReference type="ARBA" id="ARBA00023242"/>
    </source>
</evidence>
<dbReference type="InterPro" id="IPR036864">
    <property type="entry name" value="Zn2-C6_fun-type_DNA-bd_sf"/>
</dbReference>
<dbReference type="InterPro" id="IPR050797">
    <property type="entry name" value="Carb_Metab_Trans_Reg"/>
</dbReference>
<evidence type="ECO:0000259" key="5">
    <source>
        <dbReference type="Pfam" id="PF04082"/>
    </source>
</evidence>
<dbReference type="OrthoDB" id="2534600at2759"/>
<dbReference type="OMA" id="TYHIMWI"/>
<dbReference type="InterPro" id="IPR007219">
    <property type="entry name" value="XnlR_reg_dom"/>
</dbReference>
<dbReference type="GO" id="GO:0003677">
    <property type="term" value="F:DNA binding"/>
    <property type="evidence" value="ECO:0007669"/>
    <property type="project" value="InterPro"/>
</dbReference>
<feature type="domain" description="Xylanolytic transcriptional activator regulatory" evidence="5">
    <location>
        <begin position="206"/>
        <end position="325"/>
    </location>
</feature>
<protein>
    <recommendedName>
        <fullName evidence="8">Zn(2)-C6 fungal-type domain-containing protein</fullName>
    </recommendedName>
</protein>
<dbReference type="InParanoid" id="K1VWX6"/>